<name>A0ABY4PDS4_9LACO</name>
<protein>
    <submittedName>
        <fullName evidence="2">Helix-turn-helix domain-containing protein</fullName>
    </submittedName>
</protein>
<dbReference type="PANTHER" id="PTHR37038:SF14">
    <property type="entry name" value="TRANSCRIPTIONAL ACTIVATOR"/>
    <property type="match status" value="1"/>
</dbReference>
<organism evidence="2 3">
    <name type="scientific">Bombilactobacillus thymidiniphilus</name>
    <dbReference type="NCBI Taxonomy" id="2923363"/>
    <lineage>
        <taxon>Bacteria</taxon>
        <taxon>Bacillati</taxon>
        <taxon>Bacillota</taxon>
        <taxon>Bacilli</taxon>
        <taxon>Lactobacillales</taxon>
        <taxon>Lactobacillaceae</taxon>
        <taxon>Bombilactobacillus</taxon>
    </lineage>
</organism>
<dbReference type="RefSeq" id="WP_249512856.1">
    <property type="nucleotide sequence ID" value="NZ_CP093365.1"/>
</dbReference>
<evidence type="ECO:0000313" key="2">
    <source>
        <dbReference type="EMBL" id="UQS83671.1"/>
    </source>
</evidence>
<dbReference type="SUPFAM" id="SSF47413">
    <property type="entry name" value="lambda repressor-like DNA-binding domains"/>
    <property type="match status" value="1"/>
</dbReference>
<dbReference type="Proteomes" id="UP000831947">
    <property type="component" value="Chromosome"/>
</dbReference>
<dbReference type="SUPFAM" id="SSF48452">
    <property type="entry name" value="TPR-like"/>
    <property type="match status" value="1"/>
</dbReference>
<dbReference type="InterPro" id="IPR001387">
    <property type="entry name" value="Cro/C1-type_HTH"/>
</dbReference>
<feature type="domain" description="HTH cro/C1-type" evidence="1">
    <location>
        <begin position="16"/>
        <end position="69"/>
    </location>
</feature>
<dbReference type="CDD" id="cd00093">
    <property type="entry name" value="HTH_XRE"/>
    <property type="match status" value="1"/>
</dbReference>
<dbReference type="SMART" id="SM00530">
    <property type="entry name" value="HTH_XRE"/>
    <property type="match status" value="1"/>
</dbReference>
<keyword evidence="3" id="KW-1185">Reference proteome</keyword>
<sequence length="282" mass="32517">MLTHEDEIKQQIGLIISRGRQHAKISQHDLAEGICSQPMISSIERGTYIPNVVLFMKLCDRLNINLDNSFLKTELNLNSGSDFSNKIFELCKRHKYSEMISYMDEDVVLDNLSTNNDFQTYYYYYGCAIYQLKHDTINAKRYFKTALAFGPSSSSKKSVSEVEVLLLNAIAVVDLELGNIEKSLRYFSSARSNLHLVKNKSENLNVINYQYGLALYKLNKDYDALDVLLPGLNRVILLESYFMLPEYALMIMNCYQRLGNADEAKKYKARYDVYSDMDSKRV</sequence>
<dbReference type="InterPro" id="IPR011990">
    <property type="entry name" value="TPR-like_helical_dom_sf"/>
</dbReference>
<dbReference type="Gene3D" id="1.25.40.10">
    <property type="entry name" value="Tetratricopeptide repeat domain"/>
    <property type="match status" value="1"/>
</dbReference>
<reference evidence="2 3" key="1">
    <citation type="journal article" date="2022" name="Int. J. Syst. Evol. Microbiol.">
        <title>Apilactobacillus apisilvae sp. nov., Nicolia spurrieriana gen. nov. sp. nov., Bombilactobacillus folatiphilus sp. nov. and Bombilactobacillus thymidiniphilus sp. nov., four new lactic acid bacterial isolates from stingless bees Tetragonula carbonaria and Austroplebeia australis.</title>
        <authorList>
            <person name="Oliphant S.A."/>
            <person name="Watson-Haigh N.S."/>
            <person name="Sumby K.M."/>
            <person name="Gardner J."/>
            <person name="Groom S."/>
            <person name="Jiranek V."/>
        </authorList>
    </citation>
    <scope>NUCLEOTIDE SEQUENCE [LARGE SCALE GENOMIC DNA]</scope>
    <source>
        <strain evidence="2 3">SG4_A1</strain>
    </source>
</reference>
<evidence type="ECO:0000259" key="1">
    <source>
        <dbReference type="PROSITE" id="PS50943"/>
    </source>
</evidence>
<dbReference type="InterPro" id="IPR010982">
    <property type="entry name" value="Lambda_DNA-bd_dom_sf"/>
</dbReference>
<dbReference type="PROSITE" id="PS50943">
    <property type="entry name" value="HTH_CROC1"/>
    <property type="match status" value="1"/>
</dbReference>
<dbReference type="InterPro" id="IPR053163">
    <property type="entry name" value="HTH-type_regulator_Rgg"/>
</dbReference>
<proteinExistence type="predicted"/>
<gene>
    <name evidence="2" type="ORF">MOO47_00265</name>
</gene>
<dbReference type="Pfam" id="PF01381">
    <property type="entry name" value="HTH_3"/>
    <property type="match status" value="1"/>
</dbReference>
<dbReference type="EMBL" id="CP093365">
    <property type="protein sequence ID" value="UQS83671.1"/>
    <property type="molecule type" value="Genomic_DNA"/>
</dbReference>
<dbReference type="PANTHER" id="PTHR37038">
    <property type="entry name" value="TRANSCRIPTIONAL REGULATOR-RELATED"/>
    <property type="match status" value="1"/>
</dbReference>
<evidence type="ECO:0000313" key="3">
    <source>
        <dbReference type="Proteomes" id="UP000831947"/>
    </source>
</evidence>
<accession>A0ABY4PDS4</accession>